<gene>
    <name evidence="1" type="ORF">IAA20_02600</name>
</gene>
<dbReference type="Pfam" id="PF10786">
    <property type="entry name" value="HI_0552"/>
    <property type="match status" value="1"/>
</dbReference>
<dbReference type="Proteomes" id="UP000824063">
    <property type="component" value="Unassembled WGS sequence"/>
</dbReference>
<reference evidence="1" key="2">
    <citation type="submission" date="2021-04" db="EMBL/GenBank/DDBJ databases">
        <authorList>
            <person name="Gilroy R."/>
        </authorList>
    </citation>
    <scope>NUCLEOTIDE SEQUENCE</scope>
    <source>
        <strain evidence="1">CHK172-16539</strain>
    </source>
</reference>
<reference evidence="1" key="1">
    <citation type="journal article" date="2021" name="PeerJ">
        <title>Extensive microbial diversity within the chicken gut microbiome revealed by metagenomics and culture.</title>
        <authorList>
            <person name="Gilroy R."/>
            <person name="Ravi A."/>
            <person name="Getino M."/>
            <person name="Pursley I."/>
            <person name="Horton D.L."/>
            <person name="Alikhan N.F."/>
            <person name="Baker D."/>
            <person name="Gharbi K."/>
            <person name="Hall N."/>
            <person name="Watson M."/>
            <person name="Adriaenssens E.M."/>
            <person name="Foster-Nyarko E."/>
            <person name="Jarju S."/>
            <person name="Secka A."/>
            <person name="Antonio M."/>
            <person name="Oren A."/>
            <person name="Chaudhuri R.R."/>
            <person name="La Ragione R."/>
            <person name="Hildebrand F."/>
            <person name="Pallen M.J."/>
        </authorList>
    </citation>
    <scope>NUCLEOTIDE SEQUENCE</scope>
    <source>
        <strain evidence="1">CHK172-16539</strain>
    </source>
</reference>
<name>A0A9D2JIJ6_9ENTE</name>
<dbReference type="AlphaFoldDB" id="A0A9D2JIJ6"/>
<dbReference type="InterPro" id="IPR019722">
    <property type="entry name" value="HI_0552_fam"/>
</dbReference>
<protein>
    <submittedName>
        <fullName evidence="1">Glucose-6-phosphate 1-dehydrogenase family protein</fullName>
    </submittedName>
</protein>
<accession>A0A9D2JIJ6</accession>
<evidence type="ECO:0000313" key="2">
    <source>
        <dbReference type="Proteomes" id="UP000824063"/>
    </source>
</evidence>
<sequence>MTHYLPQNAHQIFEREQFTFKQLKENRTSEEIEQIKLQYKEVWQAWKELQLAVFEELSADFSFEKPKIESWTNGWNLRNHFWSAYRLTDEPNSNACLAVLLNRKQLQVYLMYQHYKSDLRVGDAQTYNQVLSQLAEWSKTVNLTDYYIWPQQENELENHLLLTDYLADNQKQVELAKSIEQTSFQIGKLYYTSEILNDEKTFILEGFKEMMPLFQRIIKQT</sequence>
<comment type="caution">
    <text evidence="1">The sequence shown here is derived from an EMBL/GenBank/DDBJ whole genome shotgun (WGS) entry which is preliminary data.</text>
</comment>
<evidence type="ECO:0000313" key="1">
    <source>
        <dbReference type="EMBL" id="HIZ52815.1"/>
    </source>
</evidence>
<organism evidence="1 2">
    <name type="scientific">Candidatus Enterococcus avicola</name>
    <dbReference type="NCBI Taxonomy" id="2838561"/>
    <lineage>
        <taxon>Bacteria</taxon>
        <taxon>Bacillati</taxon>
        <taxon>Bacillota</taxon>
        <taxon>Bacilli</taxon>
        <taxon>Lactobacillales</taxon>
        <taxon>Enterococcaceae</taxon>
        <taxon>Enterococcus</taxon>
    </lineage>
</organism>
<proteinExistence type="predicted"/>
<dbReference type="EMBL" id="DXBN01000060">
    <property type="protein sequence ID" value="HIZ52815.1"/>
    <property type="molecule type" value="Genomic_DNA"/>
</dbReference>